<evidence type="ECO:0000259" key="7">
    <source>
        <dbReference type="PROSITE" id="PS50850"/>
    </source>
</evidence>
<feature type="transmembrane region" description="Helical" evidence="6">
    <location>
        <begin position="460"/>
        <end position="482"/>
    </location>
</feature>
<evidence type="ECO:0000256" key="1">
    <source>
        <dbReference type="ARBA" id="ARBA00004141"/>
    </source>
</evidence>
<dbReference type="InterPro" id="IPR020846">
    <property type="entry name" value="MFS_dom"/>
</dbReference>
<comment type="subcellular location">
    <subcellularLocation>
        <location evidence="1">Membrane</location>
        <topology evidence="1">Multi-pass membrane protein</topology>
    </subcellularLocation>
</comment>
<proteinExistence type="predicted"/>
<feature type="transmembrane region" description="Helical" evidence="6">
    <location>
        <begin position="172"/>
        <end position="192"/>
    </location>
</feature>
<feature type="transmembrane region" description="Helical" evidence="6">
    <location>
        <begin position="339"/>
        <end position="361"/>
    </location>
</feature>
<dbReference type="AlphaFoldDB" id="A0AAJ5YR11"/>
<name>A0AAJ5YR11_9BASI</name>
<feature type="transmembrane region" description="Helical" evidence="6">
    <location>
        <begin position="395"/>
        <end position="417"/>
    </location>
</feature>
<keyword evidence="5 6" id="KW-0472">Membrane</keyword>
<sequence length="515" mass="57558">MSEAEESDVALQQKYDGELSLAQAISPEEYKRMERRLRFKLDLQIVPLCLLLYFLSFLDRTNIGQAKLNGLQEDLLKSSMDYTIALVVLYPPYIILEIPSNLVLKRIGPKFWIPLLVVCWGIVSTLQGIVKSRTGLYINRAFLGAAEAGILPGIAVYLTFFYKPRELQLRQALFFTGAALSGAFSGLLAAAIGKMNGKAGLAGWSWIFILEGIFTVVMGVCCIYFLPNSTEDCWGLTQVERRMAQERLNSSSVRFIPREELSEKMRGEELAHAETKDTSEVSAEKRDSWLRHTLRTFTDPLLLLLCAVGFCCAVPVYSVSYFSPTIVKSILDHPTNTHAMLMSCPPFACAFVYGVTIALVSDYFRLRVITALPGMVLSTIGFAIVYASHHPMTRYGGIIILTCGAYSLPPALFTWIANNSDGHYKRATALALLIVFTNCGGLTSAFLFKDSEAPRFARGVLTNLILSAVGAALVIIIELYILHERRQRESGKRDGRVLELYRDTKWDNEQMRNYL</sequence>
<feature type="domain" description="Major facilitator superfamily (MFS) profile" evidence="7">
    <location>
        <begin position="45"/>
        <end position="486"/>
    </location>
</feature>
<dbReference type="Pfam" id="PF07690">
    <property type="entry name" value="MFS_1"/>
    <property type="match status" value="1"/>
</dbReference>
<feature type="transmembrane region" description="Helical" evidence="6">
    <location>
        <begin position="204"/>
        <end position="226"/>
    </location>
</feature>
<evidence type="ECO:0000256" key="2">
    <source>
        <dbReference type="ARBA" id="ARBA00022448"/>
    </source>
</evidence>
<feature type="transmembrane region" description="Helical" evidence="6">
    <location>
        <begin position="111"/>
        <end position="130"/>
    </location>
</feature>
<dbReference type="FunFam" id="1.20.1250.20:FF:000034">
    <property type="entry name" value="MFS general substrate transporter"/>
    <property type="match status" value="1"/>
</dbReference>
<keyword evidence="4 6" id="KW-1133">Transmembrane helix</keyword>
<evidence type="ECO:0000256" key="6">
    <source>
        <dbReference type="SAM" id="Phobius"/>
    </source>
</evidence>
<feature type="transmembrane region" description="Helical" evidence="6">
    <location>
        <begin position="301"/>
        <end position="319"/>
    </location>
</feature>
<feature type="transmembrane region" description="Helical" evidence="6">
    <location>
        <begin position="82"/>
        <end position="104"/>
    </location>
</feature>
<gene>
    <name evidence="8" type="ORF">MYAM1_000901</name>
</gene>
<evidence type="ECO:0000256" key="5">
    <source>
        <dbReference type="ARBA" id="ARBA00023136"/>
    </source>
</evidence>
<dbReference type="EMBL" id="CP119943">
    <property type="protein sequence ID" value="WFC98177.1"/>
    <property type="molecule type" value="Genomic_DNA"/>
</dbReference>
<evidence type="ECO:0000313" key="9">
    <source>
        <dbReference type="Proteomes" id="UP001219567"/>
    </source>
</evidence>
<keyword evidence="3 6" id="KW-0812">Transmembrane</keyword>
<keyword evidence="9" id="KW-1185">Reference proteome</keyword>
<reference evidence="8 9" key="1">
    <citation type="submission" date="2023-03" db="EMBL/GenBank/DDBJ databases">
        <title>Mating type loci evolution in Malassezia.</title>
        <authorList>
            <person name="Coelho M.A."/>
        </authorList>
    </citation>
    <scope>NUCLEOTIDE SEQUENCE [LARGE SCALE GENOMIC DNA]</scope>
    <source>
        <strain evidence="8 9">CBS 9725</strain>
    </source>
</reference>
<feature type="transmembrane region" description="Helical" evidence="6">
    <location>
        <begin position="142"/>
        <end position="160"/>
    </location>
</feature>
<feature type="transmembrane region" description="Helical" evidence="6">
    <location>
        <begin position="368"/>
        <end position="389"/>
    </location>
</feature>
<dbReference type="Proteomes" id="UP001219567">
    <property type="component" value="Chromosome 1"/>
</dbReference>
<dbReference type="PANTHER" id="PTHR43791:SF85">
    <property type="entry name" value="TRANSPORTER, PUTATIVE (AFU_ORTHOLOGUE AFUA_6G00710)-RELATED"/>
    <property type="match status" value="1"/>
</dbReference>
<dbReference type="InterPro" id="IPR011701">
    <property type="entry name" value="MFS"/>
</dbReference>
<dbReference type="SUPFAM" id="SSF103473">
    <property type="entry name" value="MFS general substrate transporter"/>
    <property type="match status" value="1"/>
</dbReference>
<evidence type="ECO:0000256" key="3">
    <source>
        <dbReference type="ARBA" id="ARBA00022692"/>
    </source>
</evidence>
<keyword evidence="2" id="KW-0813">Transport</keyword>
<evidence type="ECO:0000313" key="8">
    <source>
        <dbReference type="EMBL" id="WFC98177.1"/>
    </source>
</evidence>
<accession>A0AAJ5YR11</accession>
<dbReference type="FunFam" id="1.20.1250.20:FF:000013">
    <property type="entry name" value="MFS general substrate transporter"/>
    <property type="match status" value="1"/>
</dbReference>
<dbReference type="Gene3D" id="1.20.1250.20">
    <property type="entry name" value="MFS general substrate transporter like domains"/>
    <property type="match status" value="2"/>
</dbReference>
<protein>
    <recommendedName>
        <fullName evidence="7">Major facilitator superfamily (MFS) profile domain-containing protein</fullName>
    </recommendedName>
</protein>
<dbReference type="InterPro" id="IPR036259">
    <property type="entry name" value="MFS_trans_sf"/>
</dbReference>
<dbReference type="GO" id="GO:0022857">
    <property type="term" value="F:transmembrane transporter activity"/>
    <property type="evidence" value="ECO:0007669"/>
    <property type="project" value="InterPro"/>
</dbReference>
<dbReference type="PANTHER" id="PTHR43791">
    <property type="entry name" value="PERMEASE-RELATED"/>
    <property type="match status" value="1"/>
</dbReference>
<feature type="transmembrane region" description="Helical" evidence="6">
    <location>
        <begin position="41"/>
        <end position="58"/>
    </location>
</feature>
<feature type="transmembrane region" description="Helical" evidence="6">
    <location>
        <begin position="429"/>
        <end position="448"/>
    </location>
</feature>
<organism evidence="8 9">
    <name type="scientific">Malassezia yamatoensis</name>
    <dbReference type="NCBI Taxonomy" id="253288"/>
    <lineage>
        <taxon>Eukaryota</taxon>
        <taxon>Fungi</taxon>
        <taxon>Dikarya</taxon>
        <taxon>Basidiomycota</taxon>
        <taxon>Ustilaginomycotina</taxon>
        <taxon>Malasseziomycetes</taxon>
        <taxon>Malasseziales</taxon>
        <taxon>Malasseziaceae</taxon>
        <taxon>Malassezia</taxon>
    </lineage>
</organism>
<dbReference type="GO" id="GO:0016020">
    <property type="term" value="C:membrane"/>
    <property type="evidence" value="ECO:0007669"/>
    <property type="project" value="UniProtKB-SubCell"/>
</dbReference>
<dbReference type="PROSITE" id="PS50850">
    <property type="entry name" value="MFS"/>
    <property type="match status" value="1"/>
</dbReference>
<evidence type="ECO:0000256" key="4">
    <source>
        <dbReference type="ARBA" id="ARBA00022989"/>
    </source>
</evidence>